<dbReference type="SUPFAM" id="SSF46579">
    <property type="entry name" value="Prefoldin"/>
    <property type="match status" value="1"/>
</dbReference>
<evidence type="ECO:0000256" key="6">
    <source>
        <dbReference type="SAM" id="MobiDB-lite"/>
    </source>
</evidence>
<dbReference type="GO" id="GO:0008270">
    <property type="term" value="F:zinc ion binding"/>
    <property type="evidence" value="ECO:0007669"/>
    <property type="project" value="UniProtKB-KW"/>
</dbReference>
<dbReference type="InterPro" id="IPR001841">
    <property type="entry name" value="Znf_RING"/>
</dbReference>
<dbReference type="InterPro" id="IPR013083">
    <property type="entry name" value="Znf_RING/FYVE/PHD"/>
</dbReference>
<evidence type="ECO:0000256" key="4">
    <source>
        <dbReference type="PROSITE-ProRule" id="PRU00175"/>
    </source>
</evidence>
<dbReference type="EMBL" id="OW240919">
    <property type="protein sequence ID" value="CAH2312521.1"/>
    <property type="molecule type" value="Genomic_DNA"/>
</dbReference>
<dbReference type="SUPFAM" id="SSF57850">
    <property type="entry name" value="RING/U-box"/>
    <property type="match status" value="1"/>
</dbReference>
<feature type="compositionally biased region" description="Polar residues" evidence="6">
    <location>
        <begin position="450"/>
        <end position="459"/>
    </location>
</feature>
<dbReference type="SMART" id="SM00184">
    <property type="entry name" value="RING"/>
    <property type="match status" value="1"/>
</dbReference>
<name>A0AAD1SVN7_PELCU</name>
<feature type="coiled-coil region" evidence="5">
    <location>
        <begin position="69"/>
        <end position="169"/>
    </location>
</feature>
<dbReference type="GO" id="GO:0031297">
    <property type="term" value="P:replication fork processing"/>
    <property type="evidence" value="ECO:0007669"/>
    <property type="project" value="TreeGrafter"/>
</dbReference>
<dbReference type="AlphaFoldDB" id="A0AAD1SVN7"/>
<dbReference type="CDD" id="cd16480">
    <property type="entry name" value="RING-H2_TRAIP"/>
    <property type="match status" value="1"/>
</dbReference>
<evidence type="ECO:0000313" key="8">
    <source>
        <dbReference type="EMBL" id="CAH2312521.1"/>
    </source>
</evidence>
<feature type="domain" description="RING-type" evidence="7">
    <location>
        <begin position="7"/>
        <end position="50"/>
    </location>
</feature>
<dbReference type="InterPro" id="IPR052639">
    <property type="entry name" value="TRAIP_ubiq-protein_ligase"/>
</dbReference>
<keyword evidence="1" id="KW-0479">Metal-binding</keyword>
<protein>
    <submittedName>
        <fullName evidence="8">E3 ubiquitin- ligase TRAIP isoform X1</fullName>
    </submittedName>
</protein>
<evidence type="ECO:0000259" key="7">
    <source>
        <dbReference type="PROSITE" id="PS50089"/>
    </source>
</evidence>
<dbReference type="GO" id="GO:0016567">
    <property type="term" value="P:protein ubiquitination"/>
    <property type="evidence" value="ECO:0007669"/>
    <property type="project" value="TreeGrafter"/>
</dbReference>
<evidence type="ECO:0000256" key="3">
    <source>
        <dbReference type="ARBA" id="ARBA00022833"/>
    </source>
</evidence>
<feature type="coiled-coil region" evidence="5">
    <location>
        <begin position="204"/>
        <end position="277"/>
    </location>
</feature>
<organism evidence="8 9">
    <name type="scientific">Pelobates cultripes</name>
    <name type="common">Western spadefoot toad</name>
    <dbReference type="NCBI Taxonomy" id="61616"/>
    <lineage>
        <taxon>Eukaryota</taxon>
        <taxon>Metazoa</taxon>
        <taxon>Chordata</taxon>
        <taxon>Craniata</taxon>
        <taxon>Vertebrata</taxon>
        <taxon>Euteleostomi</taxon>
        <taxon>Amphibia</taxon>
        <taxon>Batrachia</taxon>
        <taxon>Anura</taxon>
        <taxon>Pelobatoidea</taxon>
        <taxon>Pelobatidae</taxon>
        <taxon>Pelobates</taxon>
    </lineage>
</organism>
<sequence length="466" mass="52776">MPIRAYCTICSDFFDNTRDVTAIHCGHTFHHDCCCQWFRTAPSRTCPQCRIQVSNRQIINKLFFDIGGEEETTLDAESLKNEVDRIKANLITKDREKRESQKLVDSLREALDVRNATIESLQKDLGEMEMLCSTLKKQMKFLDQQHSETKAAKEEARKLRNKLKSMESIEILLQSQRHEVELMIKEMGSGPAAVEQLAIYCISLKKEYDNLKEARKTTAEMTEKLKREIFASNNKAQKAEYDLQKTREELNTTQKELHNADKEIMSLKKKVEFLQKTLSSPSAANEAISRLIFESPAPVGLQRPKLRPPALGEDVNLDITFDIDTPEHCTQKSMVSAHKKMKLDNLSLTNLNMNTTQESKKPAAWKGVQISTEEDGELPLPSFIKNSLLNRKPVGSLLTMRANTGVVNGVLVRTGFDGLGGRTKFIQPSNLGEIRPLPLKAKRKKVSRPVASTSTSNQPRLEDFLK</sequence>
<evidence type="ECO:0000256" key="5">
    <source>
        <dbReference type="SAM" id="Coils"/>
    </source>
</evidence>
<keyword evidence="9" id="KW-1185">Reference proteome</keyword>
<evidence type="ECO:0000256" key="1">
    <source>
        <dbReference type="ARBA" id="ARBA00022723"/>
    </source>
</evidence>
<dbReference type="PANTHER" id="PTHR46569">
    <property type="entry name" value="E3 UBIQUITIN-PROTEIN LIGASE TRAIP"/>
    <property type="match status" value="1"/>
</dbReference>
<keyword evidence="2 4" id="KW-0863">Zinc-finger</keyword>
<dbReference type="Proteomes" id="UP001295444">
    <property type="component" value="Chromosome 08"/>
</dbReference>
<dbReference type="PANTHER" id="PTHR46569:SF1">
    <property type="entry name" value="E3 UBIQUITIN-PROTEIN LIGASE RFWD3-RELATED"/>
    <property type="match status" value="1"/>
</dbReference>
<dbReference type="PROSITE" id="PS50089">
    <property type="entry name" value="ZF_RING_2"/>
    <property type="match status" value="1"/>
</dbReference>
<dbReference type="Gene3D" id="3.30.40.10">
    <property type="entry name" value="Zinc/RING finger domain, C3HC4 (zinc finger)"/>
    <property type="match status" value="1"/>
</dbReference>
<gene>
    <name evidence="8" type="ORF">PECUL_23A056051</name>
</gene>
<evidence type="ECO:0000256" key="2">
    <source>
        <dbReference type="ARBA" id="ARBA00022771"/>
    </source>
</evidence>
<dbReference type="GO" id="GO:0090734">
    <property type="term" value="C:site of DNA damage"/>
    <property type="evidence" value="ECO:0007669"/>
    <property type="project" value="TreeGrafter"/>
</dbReference>
<dbReference type="GO" id="GO:0016874">
    <property type="term" value="F:ligase activity"/>
    <property type="evidence" value="ECO:0007669"/>
    <property type="project" value="UniProtKB-KW"/>
</dbReference>
<keyword evidence="3" id="KW-0862">Zinc</keyword>
<proteinExistence type="predicted"/>
<dbReference type="GO" id="GO:0061630">
    <property type="term" value="F:ubiquitin protein ligase activity"/>
    <property type="evidence" value="ECO:0007669"/>
    <property type="project" value="TreeGrafter"/>
</dbReference>
<reference evidence="8" key="1">
    <citation type="submission" date="2022-03" db="EMBL/GenBank/DDBJ databases">
        <authorList>
            <person name="Alioto T."/>
            <person name="Alioto T."/>
            <person name="Gomez Garrido J."/>
        </authorList>
    </citation>
    <scope>NUCLEOTIDE SEQUENCE</scope>
</reference>
<accession>A0AAD1SVN7</accession>
<keyword evidence="8" id="KW-0436">Ligase</keyword>
<dbReference type="GO" id="GO:0005634">
    <property type="term" value="C:nucleus"/>
    <property type="evidence" value="ECO:0007669"/>
    <property type="project" value="TreeGrafter"/>
</dbReference>
<keyword evidence="5" id="KW-0175">Coiled coil</keyword>
<dbReference type="Pfam" id="PF13639">
    <property type="entry name" value="zf-RING_2"/>
    <property type="match status" value="1"/>
</dbReference>
<evidence type="ECO:0000313" key="9">
    <source>
        <dbReference type="Proteomes" id="UP001295444"/>
    </source>
</evidence>
<feature type="region of interest" description="Disordered" evidence="6">
    <location>
        <begin position="442"/>
        <end position="466"/>
    </location>
</feature>